<name>A0AAV4M463_CAEEX</name>
<proteinExistence type="predicted"/>
<dbReference type="Proteomes" id="UP001054945">
    <property type="component" value="Unassembled WGS sequence"/>
</dbReference>
<comment type="caution">
    <text evidence="1">The sequence shown here is derived from an EMBL/GenBank/DDBJ whole genome shotgun (WGS) entry which is preliminary data.</text>
</comment>
<accession>A0AAV4M463</accession>
<dbReference type="EMBL" id="BPLR01019331">
    <property type="protein sequence ID" value="GIX66657.1"/>
    <property type="molecule type" value="Genomic_DNA"/>
</dbReference>
<gene>
    <name evidence="1" type="ORF">CEXT_82551</name>
</gene>
<keyword evidence="2" id="KW-1185">Reference proteome</keyword>
<organism evidence="1 2">
    <name type="scientific">Caerostris extrusa</name>
    <name type="common">Bark spider</name>
    <name type="synonym">Caerostris bankana</name>
    <dbReference type="NCBI Taxonomy" id="172846"/>
    <lineage>
        <taxon>Eukaryota</taxon>
        <taxon>Metazoa</taxon>
        <taxon>Ecdysozoa</taxon>
        <taxon>Arthropoda</taxon>
        <taxon>Chelicerata</taxon>
        <taxon>Arachnida</taxon>
        <taxon>Araneae</taxon>
        <taxon>Araneomorphae</taxon>
        <taxon>Entelegynae</taxon>
        <taxon>Araneoidea</taxon>
        <taxon>Araneidae</taxon>
        <taxon>Caerostris</taxon>
    </lineage>
</organism>
<sequence>MSCYQAMHSCLLNSFVARWVSHCLWRLAVHGSEEITSVTQCCDIIHSQTSSDTRPSGNMCLAAGGRVPLTVTHKEESAACEVAP</sequence>
<evidence type="ECO:0008006" key="3">
    <source>
        <dbReference type="Google" id="ProtNLM"/>
    </source>
</evidence>
<evidence type="ECO:0000313" key="1">
    <source>
        <dbReference type="EMBL" id="GIX66657.1"/>
    </source>
</evidence>
<dbReference type="AlphaFoldDB" id="A0AAV4M463"/>
<protein>
    <recommendedName>
        <fullName evidence="3">Secreted protein</fullName>
    </recommendedName>
</protein>
<reference evidence="1 2" key="1">
    <citation type="submission" date="2021-06" db="EMBL/GenBank/DDBJ databases">
        <title>Caerostris extrusa draft genome.</title>
        <authorList>
            <person name="Kono N."/>
            <person name="Arakawa K."/>
        </authorList>
    </citation>
    <scope>NUCLEOTIDE SEQUENCE [LARGE SCALE GENOMIC DNA]</scope>
</reference>
<evidence type="ECO:0000313" key="2">
    <source>
        <dbReference type="Proteomes" id="UP001054945"/>
    </source>
</evidence>